<reference evidence="3 4" key="1">
    <citation type="submission" date="2023-01" db="EMBL/GenBank/DDBJ databases">
        <title>Analysis of 21 Apiospora genomes using comparative genomics revels a genus with tremendous synthesis potential of carbohydrate active enzymes and secondary metabolites.</title>
        <authorList>
            <person name="Sorensen T."/>
        </authorList>
    </citation>
    <scope>NUCLEOTIDE SEQUENCE [LARGE SCALE GENOMIC DNA]</scope>
    <source>
        <strain evidence="3 4">CBS 83171</strain>
    </source>
</reference>
<name>A0ABR1U5J5_9PEZI</name>
<feature type="transmembrane region" description="Helical" evidence="1">
    <location>
        <begin position="234"/>
        <end position="254"/>
    </location>
</feature>
<dbReference type="PANTHER" id="PTHR33112:SF10">
    <property type="entry name" value="TOL"/>
    <property type="match status" value="1"/>
</dbReference>
<dbReference type="Proteomes" id="UP001446871">
    <property type="component" value="Unassembled WGS sequence"/>
</dbReference>
<comment type="caution">
    <text evidence="3">The sequence shown here is derived from an EMBL/GenBank/DDBJ whole genome shotgun (WGS) entry which is preliminary data.</text>
</comment>
<sequence>MEEVYLNGNYFVLYVIWSLVRAFKVLRRRMQTLTRLIPDDDLWMFSTDVIRLVYFFPKLLFRFDLTKTGPPPSSLLSSDRAVDEREIRWILANAAIQVGQVSLLLWMWAAFRRRQSTQAGDPVELGMIMRLFHPWGLFGRIYSLYLFLRPRGNASRLGKYRVAPFARILVALAMAFLFVASLFHFLGANALRLLHLIFPLIYVDTTGFLLIQMRPVYYPDMVTILKGYDQKPRFVIFSHFLFVVTISAFVLPWATWTRCFIILLSPLYSTALILRFLLVRHDPEYMFNPISYRNEPSNSSSRFCQITRLQRNNEGKFRQRIPWDSLPRTFRDAIRLAQYLGSDYLWIDSLCIIQDSLPDWNRKSVTMGDVYRNSVCNIAATDSSDSHEGCFYPRNPRILHPERLPWTPDRRDEWYLVNSGDCEERLPEARTRLGHEGPDTLDYIESLYRESWEGSPGYYWNSIVELYSRMSLSVESDRPVAIAGTLDIFRPYLGDYWAGLWQRLMSEHLLWQIKMGESRTGVPRICRRLGKLAPSWSRMSLAGDVSYDKCEVVQSKDVAITHFVGAEVLSPAHIRLCDKGSMGLGLIQLIIDYGTSRSSGFFLSFREAAVSFQKCSYPLGRYAYLSWHACDSLRLRAPLLRATSIATAANTFLVWEDPRTGIRVTVLASAELTGYGIVNFGEGVVKWQVHKDGVRNETGSRFSVFACFDVLAEELTAQEFDLMLIFHRHSAFGVEGLILQKNADASFSRLGFFFTSDDIIGLFLETERREIVLVCAS</sequence>
<feature type="transmembrane region" description="Helical" evidence="1">
    <location>
        <begin position="131"/>
        <end position="148"/>
    </location>
</feature>
<feature type="transmembrane region" description="Helical" evidence="1">
    <location>
        <begin position="168"/>
        <end position="187"/>
    </location>
</feature>
<organism evidence="3 4">
    <name type="scientific">Apiospora saccharicola</name>
    <dbReference type="NCBI Taxonomy" id="335842"/>
    <lineage>
        <taxon>Eukaryota</taxon>
        <taxon>Fungi</taxon>
        <taxon>Dikarya</taxon>
        <taxon>Ascomycota</taxon>
        <taxon>Pezizomycotina</taxon>
        <taxon>Sordariomycetes</taxon>
        <taxon>Xylariomycetidae</taxon>
        <taxon>Amphisphaeriales</taxon>
        <taxon>Apiosporaceae</taxon>
        <taxon>Apiospora</taxon>
    </lineage>
</organism>
<feature type="transmembrane region" description="Helical" evidence="1">
    <location>
        <begin position="6"/>
        <end position="26"/>
    </location>
</feature>
<keyword evidence="1" id="KW-1133">Transmembrane helix</keyword>
<evidence type="ECO:0000313" key="4">
    <source>
        <dbReference type="Proteomes" id="UP001446871"/>
    </source>
</evidence>
<dbReference type="EMBL" id="JAQQWM010000008">
    <property type="protein sequence ID" value="KAK8053194.1"/>
    <property type="molecule type" value="Genomic_DNA"/>
</dbReference>
<protein>
    <submittedName>
        <fullName evidence="3">Heterokaryon incompatibility protein-domain-containing protein</fullName>
    </submittedName>
</protein>
<feature type="transmembrane region" description="Helical" evidence="1">
    <location>
        <begin position="90"/>
        <end position="111"/>
    </location>
</feature>
<keyword evidence="4" id="KW-1185">Reference proteome</keyword>
<evidence type="ECO:0000313" key="3">
    <source>
        <dbReference type="EMBL" id="KAK8053194.1"/>
    </source>
</evidence>
<evidence type="ECO:0000256" key="1">
    <source>
        <dbReference type="SAM" id="Phobius"/>
    </source>
</evidence>
<feature type="domain" description="Heterokaryon incompatibility" evidence="2">
    <location>
        <begin position="305"/>
        <end position="409"/>
    </location>
</feature>
<dbReference type="InterPro" id="IPR010730">
    <property type="entry name" value="HET"/>
</dbReference>
<evidence type="ECO:0000259" key="2">
    <source>
        <dbReference type="Pfam" id="PF06985"/>
    </source>
</evidence>
<feature type="transmembrane region" description="Helical" evidence="1">
    <location>
        <begin position="193"/>
        <end position="213"/>
    </location>
</feature>
<dbReference type="Pfam" id="PF06985">
    <property type="entry name" value="HET"/>
    <property type="match status" value="1"/>
</dbReference>
<keyword evidence="1" id="KW-0472">Membrane</keyword>
<gene>
    <name evidence="3" type="ORF">PG996_012495</name>
</gene>
<proteinExistence type="predicted"/>
<accession>A0ABR1U5J5</accession>
<keyword evidence="1" id="KW-0812">Transmembrane</keyword>
<dbReference type="PANTHER" id="PTHR33112">
    <property type="entry name" value="DOMAIN PROTEIN, PUTATIVE-RELATED"/>
    <property type="match status" value="1"/>
</dbReference>